<reference evidence="2 3" key="2">
    <citation type="submission" date="2020-08" db="EMBL/GenBank/DDBJ databases">
        <title>The Agave Microbiome: Exploring the role of microbial communities in plant adaptations to desert environments.</title>
        <authorList>
            <person name="Partida-Martinez L.P."/>
        </authorList>
    </citation>
    <scope>NUCLEOTIDE SEQUENCE [LARGE SCALE GENOMIC DNA]</scope>
    <source>
        <strain evidence="2 3">AS2.3</strain>
    </source>
</reference>
<evidence type="ECO:0000313" key="2">
    <source>
        <dbReference type="EMBL" id="NYD92152.1"/>
    </source>
</evidence>
<evidence type="ECO:0000313" key="3">
    <source>
        <dbReference type="Proteomes" id="UP000517753"/>
    </source>
</evidence>
<dbReference type="RefSeq" id="WP_179510538.1">
    <property type="nucleotide sequence ID" value="NZ_JACCBY010000009.1"/>
</dbReference>
<name>A0A7Y9FS67_9SPHN</name>
<dbReference type="Gene3D" id="3.40.50.10330">
    <property type="entry name" value="Probable inorganic polyphosphate/atp-NAD kinase, domain 1"/>
    <property type="match status" value="1"/>
</dbReference>
<sequence length="351" mass="37243">MATRIAGRWGAGQALLGSAGAALFRRPAAPPVPQVGRRVAPTVARASVPLRVGVIANGRSHRNLKHGMRLDHWPDVSYAAPDTFEALEETLRDYAARDIGLLVVNGGDGTLRDVLTAAARVFDTLPAMAIIPSGKTNALALDLGIPDDWEVRDAIAAARAGQFVPRAPVEILRGDDPRPAARGFLLGMGGFVRATELAQSTHRVGAFNGVAVALSLGWSMAQTLFGGANNAWRRGTTIRVAEDGRTPVTRQLYLLLTSTLERMPVGLKPFGRPRPGLKLLTVDAPPRHLFRMLSPILTGTPGSPAVAKGFARTDPSEVRVQADEGFILDGELFAGGDLTIRAGDPIRFAAP</sequence>
<dbReference type="PROSITE" id="PS50146">
    <property type="entry name" value="DAGK"/>
    <property type="match status" value="1"/>
</dbReference>
<dbReference type="Pfam" id="PF00781">
    <property type="entry name" value="DAGK_cat"/>
    <property type="match status" value="1"/>
</dbReference>
<proteinExistence type="predicted"/>
<feature type="domain" description="DAGKc" evidence="1">
    <location>
        <begin position="98"/>
        <end position="178"/>
    </location>
</feature>
<protein>
    <recommendedName>
        <fullName evidence="1">DAGKc domain-containing protein</fullName>
    </recommendedName>
</protein>
<dbReference type="EMBL" id="JACCBY010000009">
    <property type="protein sequence ID" value="NYD92152.1"/>
    <property type="molecule type" value="Genomic_DNA"/>
</dbReference>
<dbReference type="AlphaFoldDB" id="A0A7Y9FS67"/>
<dbReference type="InterPro" id="IPR001206">
    <property type="entry name" value="Diacylglycerol_kinase_cat_dom"/>
</dbReference>
<dbReference type="InterPro" id="IPR017438">
    <property type="entry name" value="ATP-NAD_kinase_N"/>
</dbReference>
<dbReference type="InterPro" id="IPR016064">
    <property type="entry name" value="NAD/diacylglycerol_kinase_sf"/>
</dbReference>
<comment type="caution">
    <text evidence="2">The sequence shown here is derived from an EMBL/GenBank/DDBJ whole genome shotgun (WGS) entry which is preliminary data.</text>
</comment>
<dbReference type="SUPFAM" id="SSF111331">
    <property type="entry name" value="NAD kinase/diacylglycerol kinase-like"/>
    <property type="match status" value="1"/>
</dbReference>
<evidence type="ECO:0000259" key="1">
    <source>
        <dbReference type="PROSITE" id="PS50146"/>
    </source>
</evidence>
<reference evidence="2 3" key="1">
    <citation type="submission" date="2020-07" db="EMBL/GenBank/DDBJ databases">
        <authorList>
            <person name="Partida-Martinez L."/>
            <person name="Huntemann M."/>
            <person name="Clum A."/>
            <person name="Wang J."/>
            <person name="Palaniappan K."/>
            <person name="Ritter S."/>
            <person name="Chen I.-M."/>
            <person name="Stamatis D."/>
            <person name="Reddy T."/>
            <person name="O'Malley R."/>
            <person name="Daum C."/>
            <person name="Shapiro N."/>
            <person name="Ivanova N."/>
            <person name="Kyrpides N."/>
            <person name="Woyke T."/>
        </authorList>
    </citation>
    <scope>NUCLEOTIDE SEQUENCE [LARGE SCALE GENOMIC DNA]</scope>
    <source>
        <strain evidence="2 3">AS2.3</strain>
    </source>
</reference>
<keyword evidence="3" id="KW-1185">Reference proteome</keyword>
<organism evidence="2 3">
    <name type="scientific">Sphingomonas melonis</name>
    <dbReference type="NCBI Taxonomy" id="152682"/>
    <lineage>
        <taxon>Bacteria</taxon>
        <taxon>Pseudomonadati</taxon>
        <taxon>Pseudomonadota</taxon>
        <taxon>Alphaproteobacteria</taxon>
        <taxon>Sphingomonadales</taxon>
        <taxon>Sphingomonadaceae</taxon>
        <taxon>Sphingomonas</taxon>
    </lineage>
</organism>
<gene>
    <name evidence="2" type="ORF">HD841_003972</name>
</gene>
<dbReference type="GO" id="GO:0016301">
    <property type="term" value="F:kinase activity"/>
    <property type="evidence" value="ECO:0007669"/>
    <property type="project" value="InterPro"/>
</dbReference>
<accession>A0A7Y9FS67</accession>
<dbReference type="Proteomes" id="UP000517753">
    <property type="component" value="Unassembled WGS sequence"/>
</dbReference>